<dbReference type="InterPro" id="IPR043502">
    <property type="entry name" value="DNA/RNA_pol_sf"/>
</dbReference>
<feature type="domain" description="Reverse transcriptase/retrotransposon-derived protein RNase H-like" evidence="2">
    <location>
        <begin position="29"/>
        <end position="88"/>
    </location>
</feature>
<evidence type="ECO:0000313" key="3">
    <source>
        <dbReference type="EMBL" id="RDX94085.1"/>
    </source>
</evidence>
<dbReference type="InterPro" id="IPR041577">
    <property type="entry name" value="RT_RNaseH_2"/>
</dbReference>
<dbReference type="PANTHER" id="PTHR37984:SF5">
    <property type="entry name" value="PROTEIN NYNRIN-LIKE"/>
    <property type="match status" value="1"/>
</dbReference>
<evidence type="ECO:0000259" key="2">
    <source>
        <dbReference type="Pfam" id="PF17919"/>
    </source>
</evidence>
<gene>
    <name evidence="3" type="primary">POL</name>
    <name evidence="3" type="ORF">CR513_23575</name>
</gene>
<dbReference type="InterPro" id="IPR043128">
    <property type="entry name" value="Rev_trsase/Diguanyl_cyclase"/>
</dbReference>
<proteinExistence type="predicted"/>
<dbReference type="PANTHER" id="PTHR37984">
    <property type="entry name" value="PROTEIN CBG26694"/>
    <property type="match status" value="1"/>
</dbReference>
<comment type="caution">
    <text evidence="3">The sequence shown here is derived from an EMBL/GenBank/DDBJ whole genome shotgun (WGS) entry which is preliminary data.</text>
</comment>
<feature type="non-terminal residue" evidence="3">
    <location>
        <position position="1"/>
    </location>
</feature>
<keyword evidence="1" id="KW-0511">Multifunctional enzyme</keyword>
<dbReference type="GO" id="GO:0003824">
    <property type="term" value="F:catalytic activity"/>
    <property type="evidence" value="ECO:0007669"/>
    <property type="project" value="UniProtKB-KW"/>
</dbReference>
<dbReference type="Proteomes" id="UP000257109">
    <property type="component" value="Unassembled WGS sequence"/>
</dbReference>
<dbReference type="Pfam" id="PF17919">
    <property type="entry name" value="RT_RNaseH_2"/>
    <property type="match status" value="1"/>
</dbReference>
<dbReference type="EMBL" id="QJKJ01004458">
    <property type="protein sequence ID" value="RDX94085.1"/>
    <property type="molecule type" value="Genomic_DNA"/>
</dbReference>
<dbReference type="Gene3D" id="3.30.70.270">
    <property type="match status" value="1"/>
</dbReference>
<name>A0A371GU79_MUCPR</name>
<organism evidence="3 4">
    <name type="scientific">Mucuna pruriens</name>
    <name type="common">Velvet bean</name>
    <name type="synonym">Dolichos pruriens</name>
    <dbReference type="NCBI Taxonomy" id="157652"/>
    <lineage>
        <taxon>Eukaryota</taxon>
        <taxon>Viridiplantae</taxon>
        <taxon>Streptophyta</taxon>
        <taxon>Embryophyta</taxon>
        <taxon>Tracheophyta</taxon>
        <taxon>Spermatophyta</taxon>
        <taxon>Magnoliopsida</taxon>
        <taxon>eudicotyledons</taxon>
        <taxon>Gunneridae</taxon>
        <taxon>Pentapetalae</taxon>
        <taxon>rosids</taxon>
        <taxon>fabids</taxon>
        <taxon>Fabales</taxon>
        <taxon>Fabaceae</taxon>
        <taxon>Papilionoideae</taxon>
        <taxon>50 kb inversion clade</taxon>
        <taxon>NPAAA clade</taxon>
        <taxon>indigoferoid/millettioid clade</taxon>
        <taxon>Phaseoleae</taxon>
        <taxon>Mucuna</taxon>
    </lineage>
</organism>
<reference evidence="3" key="1">
    <citation type="submission" date="2018-05" db="EMBL/GenBank/DDBJ databases">
        <title>Draft genome of Mucuna pruriens seed.</title>
        <authorList>
            <person name="Nnadi N.E."/>
            <person name="Vos R."/>
            <person name="Hasami M.H."/>
            <person name="Devisetty U.K."/>
            <person name="Aguiy J.C."/>
        </authorList>
    </citation>
    <scope>NUCLEOTIDE SEQUENCE [LARGE SCALE GENOMIC DNA]</scope>
    <source>
        <strain evidence="3">JCA_2017</strain>
    </source>
</reference>
<dbReference type="SUPFAM" id="SSF56672">
    <property type="entry name" value="DNA/RNA polymerases"/>
    <property type="match status" value="1"/>
</dbReference>
<accession>A0A371GU79</accession>
<dbReference type="AlphaFoldDB" id="A0A371GU79"/>
<dbReference type="OrthoDB" id="1714782at2759"/>
<protein>
    <submittedName>
        <fullName evidence="3">Retrovirus-related Pol polyprotein</fullName>
    </submittedName>
</protein>
<dbReference type="InterPro" id="IPR050951">
    <property type="entry name" value="Retrovirus_Pol_polyprotein"/>
</dbReference>
<feature type="non-terminal residue" evidence="3">
    <location>
        <position position="88"/>
    </location>
</feature>
<evidence type="ECO:0000313" key="4">
    <source>
        <dbReference type="Proteomes" id="UP000257109"/>
    </source>
</evidence>
<sequence>MQRRRFVKNFSSIAAPLNELVKKDVVFKWDDVHEKAFNLLKDKLTNAPVLCLPNFDKAFEIECDASGVGIGAVLMQESKPIAYFSEKL</sequence>
<keyword evidence="4" id="KW-1185">Reference proteome</keyword>
<evidence type="ECO:0000256" key="1">
    <source>
        <dbReference type="ARBA" id="ARBA00023268"/>
    </source>
</evidence>